<sequence length="466" mass="49433">MKKIAAFLLLGSFAFSIGCKKSDSSPDPSGGGNTGGDVVNPATNTVDIRGVIKADRKFTKDKTYRLRGYVYVTDGATLTIEPGTKIVSNKDSAGVLVIYRDATIVADGNADNPIVFTSNETTKAPGDLGGVVLVGQAKGNNNHTVIEGGVDAAFSAFGGTNDAHSSGTLRYVRIEYAGKAVNPGDEINGLSLYGVGSGTTIDYIQVIRGLDDAFEFFGGAVNCKHLIAYNCADDDFDMDDGYRGMIQYAISIKDPKFTDAKGTTGDISNNFEVDNVNPSNGFQLSRTPITAPTLSNFTAVGPNNASGTSTDYGYGMRWRRGARFVLANSIVMGGQKAGLDIDDDSTANYYKNDTSRFYNSFLHSVANNFQLGNSSAVKVYDVASLQAKVTGNDLSAVYADPAAIKLTDPFNTAAPNVKPATGSPALSTAGKFDYRGLTNAFFDKTSFVGAMDATNDWTAKWTVWNK</sequence>
<name>A0A9E2W4Z0_9BACT</name>
<gene>
    <name evidence="1" type="ORF">KTO63_12965</name>
</gene>
<dbReference type="PANTHER" id="PTHR41339">
    <property type="entry name" value="LIPL48"/>
    <property type="match status" value="1"/>
</dbReference>
<protein>
    <recommendedName>
        <fullName evidence="3">T9SS C-terminal target domain-containing protein</fullName>
    </recommendedName>
</protein>
<evidence type="ECO:0000313" key="2">
    <source>
        <dbReference type="Proteomes" id="UP000812270"/>
    </source>
</evidence>
<comment type="caution">
    <text evidence="1">The sequence shown here is derived from an EMBL/GenBank/DDBJ whole genome shotgun (WGS) entry which is preliminary data.</text>
</comment>
<dbReference type="PROSITE" id="PS51257">
    <property type="entry name" value="PROKAR_LIPOPROTEIN"/>
    <property type="match status" value="1"/>
</dbReference>
<organism evidence="1 2">
    <name type="scientific">Pinibacter aurantiacus</name>
    <dbReference type="NCBI Taxonomy" id="2851599"/>
    <lineage>
        <taxon>Bacteria</taxon>
        <taxon>Pseudomonadati</taxon>
        <taxon>Bacteroidota</taxon>
        <taxon>Chitinophagia</taxon>
        <taxon>Chitinophagales</taxon>
        <taxon>Chitinophagaceae</taxon>
        <taxon>Pinibacter</taxon>
    </lineage>
</organism>
<accession>A0A9E2W4Z0</accession>
<dbReference type="Proteomes" id="UP000812270">
    <property type="component" value="Unassembled WGS sequence"/>
</dbReference>
<proteinExistence type="predicted"/>
<reference evidence="1" key="1">
    <citation type="submission" date="2021-06" db="EMBL/GenBank/DDBJ databases">
        <authorList>
            <person name="Huq M.A."/>
        </authorList>
    </citation>
    <scope>NUCLEOTIDE SEQUENCE</scope>
    <source>
        <strain evidence="1">MAH-26</strain>
    </source>
</reference>
<dbReference type="PANTHER" id="PTHR41339:SF1">
    <property type="entry name" value="SECRETED PROTEIN"/>
    <property type="match status" value="1"/>
</dbReference>
<evidence type="ECO:0008006" key="3">
    <source>
        <dbReference type="Google" id="ProtNLM"/>
    </source>
</evidence>
<dbReference type="RefSeq" id="WP_217791733.1">
    <property type="nucleotide sequence ID" value="NZ_JAHSPG010000009.1"/>
</dbReference>
<dbReference type="EMBL" id="JAHSPG010000009">
    <property type="protein sequence ID" value="MBV4358068.1"/>
    <property type="molecule type" value="Genomic_DNA"/>
</dbReference>
<evidence type="ECO:0000313" key="1">
    <source>
        <dbReference type="EMBL" id="MBV4358068.1"/>
    </source>
</evidence>
<keyword evidence="2" id="KW-1185">Reference proteome</keyword>
<dbReference type="AlphaFoldDB" id="A0A9E2W4Z0"/>